<dbReference type="EMBL" id="JANJQO010001539">
    <property type="protein sequence ID" value="KAJ2970429.1"/>
    <property type="molecule type" value="Genomic_DNA"/>
</dbReference>
<name>A0ACC1MUW1_9HYPO</name>
<evidence type="ECO:0000313" key="1">
    <source>
        <dbReference type="EMBL" id="KAJ2970429.1"/>
    </source>
</evidence>
<proteinExistence type="predicted"/>
<sequence length="981" mass="108908">MSSLAPDERGASHPRSGIITPTSDGSLNHATNSAAASPASRNTQRRSDPFMERLLKASIVVKPHPHALHIQPKTLSPLFLLRRQHLSIGYIDFPSTTAETTYTRFVEGRIKILDLESRLGSTQSVLIARHDGPGTVYALEREEEGLYTMCKLGAWVNLEHLVQHASAACHERVSHVKVEPQQQHAPLADLTPHMNSRERQKRAAIEAIQSLVRKKPKTEPWLSSDGPATSVADDSTRRQVWDTMLQPPPDNPTPRAEKSAGKAYMPEILIHPKIRPEALICHRKIDTGEESRPETMTRHHKTCLGEETLPEVLTPYLRQSGDGTTGERSAPVEYSNTCSSHIHPRATDDGPQDVTTNIFENIRLQYFEALYKSMGSLAYFAKGPLSRARSAFHLDLEANLDMADLIEFLKSLILTTVQIDKKYRETAPEIISQLSAFAESSDEVRSKRRKAKKMKIGKNGLYPTEDDRFRRWWNANKPELDEEQHSFSATQIKTHLSLLRTRETQLQMIVILEILALEPLMATDDAIDSSLPVLPGASSTVQVHRSQAALQTKKRNKHNLPILLDVHADRLTIWQSTASDEQQLAEDSQVNRQSLNGQPVQKSSSEPLKDFCTDVIVPFFSARIPELCDSINRKLGGPVIMPASGSKSQKRSTSRREQKPGSATKRPAAPRPPKTLQRALSTDQHNRRSISRGPSNMIALMRSATSTTVATVKREGSEPPKLRRVSTNDIESQRRPMLSRSSSVVGQDGSKASRKALVDAQVKDAIAALRKPNRDIVGQAMEEADSQRALAAKKARKTQRAHGNSVQVQATPANNRFKDVFAQTDGVPDTPMHFTDDVIPPSSIGQFIPSTGHRTRKPMSLNTSPAIDTVGNTPTKRTKAPSFFIPCPDDGPFVPPSPVVQMTRTATANPTGESRLQLPKVQGENVRKSDNNDQNFATPAKKQQQMLAASPAGQLQLKERDQNKPQQSIYDRLGWDDDYDI</sequence>
<keyword evidence="2" id="KW-1185">Reference proteome</keyword>
<accession>A0ACC1MUW1</accession>
<protein>
    <submittedName>
        <fullName evidence="1">Uncharacterized protein</fullName>
    </submittedName>
</protein>
<evidence type="ECO:0000313" key="2">
    <source>
        <dbReference type="Proteomes" id="UP001143910"/>
    </source>
</evidence>
<gene>
    <name evidence="1" type="ORF">NQ176_g8193</name>
</gene>
<dbReference type="Proteomes" id="UP001143910">
    <property type="component" value="Unassembled WGS sequence"/>
</dbReference>
<comment type="caution">
    <text evidence="1">The sequence shown here is derived from an EMBL/GenBank/DDBJ whole genome shotgun (WGS) entry which is preliminary data.</text>
</comment>
<organism evidence="1 2">
    <name type="scientific">Zarea fungicola</name>
    <dbReference type="NCBI Taxonomy" id="93591"/>
    <lineage>
        <taxon>Eukaryota</taxon>
        <taxon>Fungi</taxon>
        <taxon>Dikarya</taxon>
        <taxon>Ascomycota</taxon>
        <taxon>Pezizomycotina</taxon>
        <taxon>Sordariomycetes</taxon>
        <taxon>Hypocreomycetidae</taxon>
        <taxon>Hypocreales</taxon>
        <taxon>Cordycipitaceae</taxon>
        <taxon>Zarea</taxon>
    </lineage>
</organism>
<reference evidence="1" key="1">
    <citation type="submission" date="2022-08" db="EMBL/GenBank/DDBJ databases">
        <title>Genome Sequence of Lecanicillium fungicola.</title>
        <authorList>
            <person name="Buettner E."/>
        </authorList>
    </citation>
    <scope>NUCLEOTIDE SEQUENCE</scope>
    <source>
        <strain evidence="1">Babe33</strain>
    </source>
</reference>